<evidence type="ECO:0008006" key="4">
    <source>
        <dbReference type="Google" id="ProtNLM"/>
    </source>
</evidence>
<accession>A0A662Z4Q1</accession>
<evidence type="ECO:0000313" key="2">
    <source>
        <dbReference type="EMBL" id="SEW11883.1"/>
    </source>
</evidence>
<dbReference type="AlphaFoldDB" id="A0A662Z4Q1"/>
<sequence>MGARWIKLAVLYLVFGIGVGLFMSMTLQLNWASAHAHVNLVGFATTAIFGLVYSVYPGAAKNTLGQWHFWLHNLGVPVFLVSTFLVQVSGMLDVAHIFTYAGGGAFGLGVILFIVNALTNLNDSTIIGSSKD</sequence>
<dbReference type="InterPro" id="IPR036927">
    <property type="entry name" value="Cyt_c_oxase-like_su1_sf"/>
</dbReference>
<dbReference type="OrthoDB" id="9808748at2"/>
<dbReference type="Proteomes" id="UP000243605">
    <property type="component" value="Unassembled WGS sequence"/>
</dbReference>
<protein>
    <recommendedName>
        <fullName evidence="4">Cytochrome C and Quinol oxidase polypeptide I</fullName>
    </recommendedName>
</protein>
<organism evidence="2 3">
    <name type="scientific">Aliicoccus persicus</name>
    <dbReference type="NCBI Taxonomy" id="930138"/>
    <lineage>
        <taxon>Bacteria</taxon>
        <taxon>Bacillati</taxon>
        <taxon>Bacillota</taxon>
        <taxon>Bacilli</taxon>
        <taxon>Bacillales</taxon>
        <taxon>Staphylococcaceae</taxon>
        <taxon>Aliicoccus</taxon>
    </lineage>
</organism>
<feature type="transmembrane region" description="Helical" evidence="1">
    <location>
        <begin position="94"/>
        <end position="115"/>
    </location>
</feature>
<keyword evidence="1" id="KW-0812">Transmembrane</keyword>
<feature type="transmembrane region" description="Helical" evidence="1">
    <location>
        <begin position="68"/>
        <end position="88"/>
    </location>
</feature>
<feature type="transmembrane region" description="Helical" evidence="1">
    <location>
        <begin position="37"/>
        <end position="56"/>
    </location>
</feature>
<dbReference type="EMBL" id="FOIT01000005">
    <property type="protein sequence ID" value="SEW11883.1"/>
    <property type="molecule type" value="Genomic_DNA"/>
</dbReference>
<keyword evidence="3" id="KW-1185">Reference proteome</keyword>
<reference evidence="2 3" key="1">
    <citation type="submission" date="2016-10" db="EMBL/GenBank/DDBJ databases">
        <authorList>
            <person name="Varghese N."/>
            <person name="Submissions S."/>
        </authorList>
    </citation>
    <scope>NUCLEOTIDE SEQUENCE [LARGE SCALE GENOMIC DNA]</scope>
    <source>
        <strain evidence="2 3">IBRC-M10081</strain>
    </source>
</reference>
<proteinExistence type="predicted"/>
<evidence type="ECO:0000256" key="1">
    <source>
        <dbReference type="SAM" id="Phobius"/>
    </source>
</evidence>
<name>A0A662Z4Q1_9STAP</name>
<keyword evidence="1" id="KW-0472">Membrane</keyword>
<evidence type="ECO:0000313" key="3">
    <source>
        <dbReference type="Proteomes" id="UP000243605"/>
    </source>
</evidence>
<keyword evidence="1" id="KW-1133">Transmembrane helix</keyword>
<dbReference type="SUPFAM" id="SSF81442">
    <property type="entry name" value="Cytochrome c oxidase subunit I-like"/>
    <property type="match status" value="1"/>
</dbReference>
<dbReference type="Gene3D" id="1.20.210.10">
    <property type="entry name" value="Cytochrome c oxidase-like, subunit I domain"/>
    <property type="match status" value="1"/>
</dbReference>
<dbReference type="RefSeq" id="WP_091475810.1">
    <property type="nucleotide sequence ID" value="NZ_FOIT01000005.1"/>
</dbReference>
<gene>
    <name evidence="2" type="ORF">SAMN05192557_1713</name>
</gene>
<feature type="transmembrane region" description="Helical" evidence="1">
    <location>
        <begin position="9"/>
        <end position="31"/>
    </location>
</feature>